<dbReference type="InterPro" id="IPR036494">
    <property type="entry name" value="Ku_C_sf"/>
</dbReference>
<protein>
    <recommendedName>
        <fullName evidence="3">Ku domain-containing protein</fullName>
    </recommendedName>
</protein>
<dbReference type="GO" id="GO:0042162">
    <property type="term" value="F:telomeric DNA binding"/>
    <property type="evidence" value="ECO:0007669"/>
    <property type="project" value="TreeGrafter"/>
</dbReference>
<dbReference type="InterPro" id="IPR006164">
    <property type="entry name" value="DNA_bd_Ku70/Ku80"/>
</dbReference>
<dbReference type="Gene3D" id="1.10.1600.10">
    <property type="match status" value="1"/>
</dbReference>
<evidence type="ECO:0000259" key="3">
    <source>
        <dbReference type="SMART" id="SM00559"/>
    </source>
</evidence>
<dbReference type="SUPFAM" id="SSF101420">
    <property type="entry name" value="C-terminal domain of Ku80"/>
    <property type="match status" value="1"/>
</dbReference>
<proteinExistence type="predicted"/>
<evidence type="ECO:0000313" key="4">
    <source>
        <dbReference type="EMBL" id="KAJ1362920.1"/>
    </source>
</evidence>
<reference evidence="4" key="1">
    <citation type="submission" date="2021-06" db="EMBL/GenBank/DDBJ databases">
        <title>Parelaphostrongylus tenuis whole genome reference sequence.</title>
        <authorList>
            <person name="Garwood T.J."/>
            <person name="Larsen P.A."/>
            <person name="Fountain-Jones N.M."/>
            <person name="Garbe J.R."/>
            <person name="Macchietto M.G."/>
            <person name="Kania S.A."/>
            <person name="Gerhold R.W."/>
            <person name="Richards J.E."/>
            <person name="Wolf T.M."/>
        </authorList>
    </citation>
    <scope>NUCLEOTIDE SEQUENCE</scope>
    <source>
        <strain evidence="4">MNPRO001-30</strain>
        <tissue evidence="4">Meninges</tissue>
    </source>
</reference>
<evidence type="ECO:0000256" key="2">
    <source>
        <dbReference type="SAM" id="MobiDB-lite"/>
    </source>
</evidence>
<dbReference type="Proteomes" id="UP001196413">
    <property type="component" value="Unassembled WGS sequence"/>
</dbReference>
<keyword evidence="5" id="KW-1185">Reference proteome</keyword>
<keyword evidence="1" id="KW-0238">DNA-binding</keyword>
<dbReference type="PANTHER" id="PTHR12604">
    <property type="entry name" value="KU AUTOANTIGEN DNA HELICASE"/>
    <property type="match status" value="1"/>
</dbReference>
<evidence type="ECO:0000256" key="1">
    <source>
        <dbReference type="ARBA" id="ARBA00023125"/>
    </source>
</evidence>
<dbReference type="Gene3D" id="2.40.290.10">
    <property type="match status" value="1"/>
</dbReference>
<dbReference type="Pfam" id="PF02735">
    <property type="entry name" value="Ku"/>
    <property type="match status" value="1"/>
</dbReference>
<dbReference type="PANTHER" id="PTHR12604:SF4">
    <property type="entry name" value="X-RAY REPAIR CROSS-COMPLEMENTING PROTEIN 5"/>
    <property type="match status" value="1"/>
</dbReference>
<accession>A0AAD5QUY4</accession>
<comment type="caution">
    <text evidence="4">The sequence shown here is derived from an EMBL/GenBank/DDBJ whole genome shotgun (WGS) entry which is preliminary data.</text>
</comment>
<dbReference type="GO" id="GO:0006303">
    <property type="term" value="P:double-strand break repair via nonhomologous end joining"/>
    <property type="evidence" value="ECO:0007669"/>
    <property type="project" value="InterPro"/>
</dbReference>
<dbReference type="GO" id="GO:0043564">
    <property type="term" value="C:Ku70:Ku80 complex"/>
    <property type="evidence" value="ECO:0007669"/>
    <property type="project" value="TreeGrafter"/>
</dbReference>
<evidence type="ECO:0000313" key="5">
    <source>
        <dbReference type="Proteomes" id="UP001196413"/>
    </source>
</evidence>
<dbReference type="GO" id="GO:0003690">
    <property type="term" value="F:double-stranded DNA binding"/>
    <property type="evidence" value="ECO:0007669"/>
    <property type="project" value="TreeGrafter"/>
</dbReference>
<dbReference type="InterPro" id="IPR016194">
    <property type="entry name" value="SPOC-like_C_dom_sf"/>
</dbReference>
<feature type="region of interest" description="Disordered" evidence="2">
    <location>
        <begin position="65"/>
        <end position="99"/>
    </location>
</feature>
<dbReference type="EMBL" id="JAHQIW010004567">
    <property type="protein sequence ID" value="KAJ1362920.1"/>
    <property type="molecule type" value="Genomic_DNA"/>
</dbReference>
<gene>
    <name evidence="4" type="ORF">KIN20_022645</name>
</gene>
<organism evidence="4 5">
    <name type="scientific">Parelaphostrongylus tenuis</name>
    <name type="common">Meningeal worm</name>
    <dbReference type="NCBI Taxonomy" id="148309"/>
    <lineage>
        <taxon>Eukaryota</taxon>
        <taxon>Metazoa</taxon>
        <taxon>Ecdysozoa</taxon>
        <taxon>Nematoda</taxon>
        <taxon>Chromadorea</taxon>
        <taxon>Rhabditida</taxon>
        <taxon>Rhabditina</taxon>
        <taxon>Rhabditomorpha</taxon>
        <taxon>Strongyloidea</taxon>
        <taxon>Metastrongylidae</taxon>
        <taxon>Parelaphostrongylus</taxon>
    </lineage>
</organism>
<dbReference type="SMART" id="SM00559">
    <property type="entry name" value="Ku78"/>
    <property type="match status" value="1"/>
</dbReference>
<sequence>MVSTLHHFTTPLVESRAIRKNWEIALGVRLPLALYTHTIAAKNPFKTVFVDEEGTEMRRESHLLTKTEIDESIGHSSSRTTHQRGESRNDETANASSSTGFKRVKVERKKLYVYYFGDTKVPIDEEDEAQYNHHNFNEGEQRGCMKLIQFAKKDYIKECYLIGHNSFVAVPGWEKKTSERDLKAMHVTMSLINAMLDNNVFAICRYAPDAAKHLQLMALVPHKDVERNLVYLKAFRLPFAEDMRPFNFDNVSVSCPQPSHQQANLVDELIDAMQFNAENDSLEPECVLNPFFQRQCTALKLKALNSKANIEDDSKLGELICPSGFLKRGLEPNPKLLENAKHVLSSISSDEYGFNLQEEESKVKVEHTQTRYIDRARARLSDNFDFHMETLLDEVSVMTGAEAEEADSLYAIALARLLSLRSLAIEFGRHAEFNEWLLSSKNRWPEWALYCSSNPNPPTLISSSECPGSEYSEYEATTIWSDVN</sequence>
<feature type="domain" description="Ku" evidence="3">
    <location>
        <begin position="102"/>
        <end position="254"/>
    </location>
</feature>
<dbReference type="AlphaFoldDB" id="A0AAD5QUY4"/>
<dbReference type="GO" id="GO:0000723">
    <property type="term" value="P:telomere maintenance"/>
    <property type="evidence" value="ECO:0007669"/>
    <property type="project" value="TreeGrafter"/>
</dbReference>
<dbReference type="SUPFAM" id="SSF100939">
    <property type="entry name" value="SPOC domain-like"/>
    <property type="match status" value="1"/>
</dbReference>
<name>A0AAD5QUY4_PARTN</name>